<dbReference type="SUPFAM" id="SSF52833">
    <property type="entry name" value="Thioredoxin-like"/>
    <property type="match status" value="1"/>
</dbReference>
<accession>A0A2A2G8R7</accession>
<dbReference type="InterPro" id="IPR013766">
    <property type="entry name" value="Thioredoxin_domain"/>
</dbReference>
<evidence type="ECO:0000259" key="6">
    <source>
        <dbReference type="PROSITE" id="PS51352"/>
    </source>
</evidence>
<dbReference type="PROSITE" id="PS51352">
    <property type="entry name" value="THIOREDOXIN_2"/>
    <property type="match status" value="1"/>
</dbReference>
<feature type="domain" description="Thioredoxin" evidence="6">
    <location>
        <begin position="16"/>
        <end position="200"/>
    </location>
</feature>
<gene>
    <name evidence="7" type="ORF">CK503_12535</name>
</gene>
<dbReference type="PANTHER" id="PTHR12151">
    <property type="entry name" value="ELECTRON TRANSPORT PROTIN SCO1/SENC FAMILY MEMBER"/>
    <property type="match status" value="1"/>
</dbReference>
<sequence length="204" mass="23103">MKKIFLIILLLFTATSLVAQHNHNHSADNTLDVKEIDSEHSIYHLDAKWTGHRGGTVTLDDFKGQPVIVVMFYGNCTDVCPILIQDAWRLYSSVDESVREDINVLAVSFDTENDTPEVLNEYAKYEQLDIPGWHFMTADDADVRTLAMMLGVQYSKKSDGHFAHSNLVTVLDEKGRIAHRVEGLNQPMDEVKGTIELIMDRLNK</sequence>
<evidence type="ECO:0000256" key="2">
    <source>
        <dbReference type="ARBA" id="ARBA00023008"/>
    </source>
</evidence>
<evidence type="ECO:0000256" key="3">
    <source>
        <dbReference type="PIRSR" id="PIRSR603782-1"/>
    </source>
</evidence>
<dbReference type="GO" id="GO:0046872">
    <property type="term" value="F:metal ion binding"/>
    <property type="evidence" value="ECO:0007669"/>
    <property type="project" value="UniProtKB-KW"/>
</dbReference>
<reference evidence="7 8" key="1">
    <citation type="submission" date="2017-08" db="EMBL/GenBank/DDBJ databases">
        <title>Aliifodinibius alkalisoli sp. nov., isolated from saline alkaline soil.</title>
        <authorList>
            <person name="Liu D."/>
            <person name="Zhang G."/>
        </authorList>
    </citation>
    <scope>NUCLEOTIDE SEQUENCE [LARGE SCALE GENOMIC DNA]</scope>
    <source>
        <strain evidence="7 8">WN023</strain>
    </source>
</reference>
<keyword evidence="4" id="KW-1015">Disulfide bond</keyword>
<dbReference type="AlphaFoldDB" id="A0A2A2G8R7"/>
<dbReference type="InterPro" id="IPR036249">
    <property type="entry name" value="Thioredoxin-like_sf"/>
</dbReference>
<dbReference type="EMBL" id="NSKE01000009">
    <property type="protein sequence ID" value="PAU93245.1"/>
    <property type="molecule type" value="Genomic_DNA"/>
</dbReference>
<organism evidence="7 8">
    <name type="scientific">Fodinibius salipaludis</name>
    <dbReference type="NCBI Taxonomy" id="2032627"/>
    <lineage>
        <taxon>Bacteria</taxon>
        <taxon>Pseudomonadati</taxon>
        <taxon>Balneolota</taxon>
        <taxon>Balneolia</taxon>
        <taxon>Balneolales</taxon>
        <taxon>Balneolaceae</taxon>
        <taxon>Fodinibius</taxon>
    </lineage>
</organism>
<proteinExistence type="inferred from homology"/>
<comment type="caution">
    <text evidence="7">The sequence shown here is derived from an EMBL/GenBank/DDBJ whole genome shotgun (WGS) entry which is preliminary data.</text>
</comment>
<evidence type="ECO:0000256" key="1">
    <source>
        <dbReference type="ARBA" id="ARBA00010996"/>
    </source>
</evidence>
<evidence type="ECO:0000313" key="8">
    <source>
        <dbReference type="Proteomes" id="UP000218831"/>
    </source>
</evidence>
<feature type="binding site" evidence="3">
    <location>
        <position position="164"/>
    </location>
    <ligand>
        <name>Cu cation</name>
        <dbReference type="ChEBI" id="CHEBI:23378"/>
    </ligand>
</feature>
<evidence type="ECO:0000256" key="5">
    <source>
        <dbReference type="SAM" id="SignalP"/>
    </source>
</evidence>
<feature type="disulfide bond" description="Redox-active" evidence="4">
    <location>
        <begin position="76"/>
        <end position="80"/>
    </location>
</feature>
<keyword evidence="5" id="KW-0732">Signal</keyword>
<dbReference type="CDD" id="cd02968">
    <property type="entry name" value="SCO"/>
    <property type="match status" value="1"/>
</dbReference>
<dbReference type="Proteomes" id="UP000218831">
    <property type="component" value="Unassembled WGS sequence"/>
</dbReference>
<dbReference type="InterPro" id="IPR003782">
    <property type="entry name" value="SCO1/SenC"/>
</dbReference>
<keyword evidence="3" id="KW-0479">Metal-binding</keyword>
<name>A0A2A2G8R7_9BACT</name>
<feature type="chain" id="PRO_5013217286" description="Thioredoxin domain-containing protein" evidence="5">
    <location>
        <begin position="20"/>
        <end position="204"/>
    </location>
</feature>
<keyword evidence="8" id="KW-1185">Reference proteome</keyword>
<keyword evidence="2 3" id="KW-0186">Copper</keyword>
<dbReference type="PANTHER" id="PTHR12151:SF25">
    <property type="entry name" value="LINALOOL DEHYDRATASE_ISOMERASE DOMAIN-CONTAINING PROTEIN"/>
    <property type="match status" value="1"/>
</dbReference>
<dbReference type="Pfam" id="PF02630">
    <property type="entry name" value="SCO1-SenC"/>
    <property type="match status" value="1"/>
</dbReference>
<protein>
    <recommendedName>
        <fullName evidence="6">Thioredoxin domain-containing protein</fullName>
    </recommendedName>
</protein>
<dbReference type="Gene3D" id="3.40.30.10">
    <property type="entry name" value="Glutaredoxin"/>
    <property type="match status" value="1"/>
</dbReference>
<feature type="binding site" evidence="3">
    <location>
        <position position="76"/>
    </location>
    <ligand>
        <name>Cu cation</name>
        <dbReference type="ChEBI" id="CHEBI:23378"/>
    </ligand>
</feature>
<dbReference type="OrthoDB" id="1523860at2"/>
<evidence type="ECO:0000313" key="7">
    <source>
        <dbReference type="EMBL" id="PAU93245.1"/>
    </source>
</evidence>
<evidence type="ECO:0000256" key="4">
    <source>
        <dbReference type="PIRSR" id="PIRSR603782-2"/>
    </source>
</evidence>
<comment type="similarity">
    <text evidence="1">Belongs to the SCO1/2 family.</text>
</comment>
<dbReference type="RefSeq" id="WP_095607172.1">
    <property type="nucleotide sequence ID" value="NZ_NSKE01000009.1"/>
</dbReference>
<feature type="signal peptide" evidence="5">
    <location>
        <begin position="1"/>
        <end position="19"/>
    </location>
</feature>
<feature type="binding site" evidence="3">
    <location>
        <position position="80"/>
    </location>
    <ligand>
        <name>Cu cation</name>
        <dbReference type="ChEBI" id="CHEBI:23378"/>
    </ligand>
</feature>